<dbReference type="AlphaFoldDB" id="A0AAE1ABR9"/>
<feature type="compositionally biased region" description="Basic and acidic residues" evidence="1">
    <location>
        <begin position="13"/>
        <end position="24"/>
    </location>
</feature>
<feature type="region of interest" description="Disordered" evidence="1">
    <location>
        <begin position="1"/>
        <end position="24"/>
    </location>
</feature>
<gene>
    <name evidence="2" type="ORF">RRG08_063409</name>
</gene>
<dbReference type="Proteomes" id="UP001283361">
    <property type="component" value="Unassembled WGS sequence"/>
</dbReference>
<evidence type="ECO:0000313" key="3">
    <source>
        <dbReference type="Proteomes" id="UP001283361"/>
    </source>
</evidence>
<comment type="caution">
    <text evidence="2">The sequence shown here is derived from an EMBL/GenBank/DDBJ whole genome shotgun (WGS) entry which is preliminary data.</text>
</comment>
<dbReference type="EMBL" id="JAWDGP010002355">
    <property type="protein sequence ID" value="KAK3783747.1"/>
    <property type="molecule type" value="Genomic_DNA"/>
</dbReference>
<sequence length="105" mass="12389">MDVTSIFQGLKSTENKTQSHDISRSCHADPEYGCHVDFSRSEVNGKQNSITRYKQELSRRPRVTYGCHVDFSRSEVNGKQNSITRYKQELSRRPRVWMSRRFFKV</sequence>
<proteinExistence type="predicted"/>
<name>A0AAE1ABR9_9GAST</name>
<organism evidence="2 3">
    <name type="scientific">Elysia crispata</name>
    <name type="common">lettuce slug</name>
    <dbReference type="NCBI Taxonomy" id="231223"/>
    <lineage>
        <taxon>Eukaryota</taxon>
        <taxon>Metazoa</taxon>
        <taxon>Spiralia</taxon>
        <taxon>Lophotrochozoa</taxon>
        <taxon>Mollusca</taxon>
        <taxon>Gastropoda</taxon>
        <taxon>Heterobranchia</taxon>
        <taxon>Euthyneura</taxon>
        <taxon>Panpulmonata</taxon>
        <taxon>Sacoglossa</taxon>
        <taxon>Placobranchoidea</taxon>
        <taxon>Plakobranchidae</taxon>
        <taxon>Elysia</taxon>
    </lineage>
</organism>
<keyword evidence="3" id="KW-1185">Reference proteome</keyword>
<reference evidence="2" key="1">
    <citation type="journal article" date="2023" name="G3 (Bethesda)">
        <title>A reference genome for the long-term kleptoplast-retaining sea slug Elysia crispata morphotype clarki.</title>
        <authorList>
            <person name="Eastman K.E."/>
            <person name="Pendleton A.L."/>
            <person name="Shaikh M.A."/>
            <person name="Suttiyut T."/>
            <person name="Ogas R."/>
            <person name="Tomko P."/>
            <person name="Gavelis G."/>
            <person name="Widhalm J.R."/>
            <person name="Wisecaver J.H."/>
        </authorList>
    </citation>
    <scope>NUCLEOTIDE SEQUENCE</scope>
    <source>
        <strain evidence="2">ECLA1</strain>
    </source>
</reference>
<evidence type="ECO:0000256" key="1">
    <source>
        <dbReference type="SAM" id="MobiDB-lite"/>
    </source>
</evidence>
<accession>A0AAE1ABR9</accession>
<protein>
    <submittedName>
        <fullName evidence="2">Uncharacterized protein</fullName>
    </submittedName>
</protein>
<evidence type="ECO:0000313" key="2">
    <source>
        <dbReference type="EMBL" id="KAK3783747.1"/>
    </source>
</evidence>
<feature type="compositionally biased region" description="Polar residues" evidence="1">
    <location>
        <begin position="1"/>
        <end position="12"/>
    </location>
</feature>